<keyword evidence="4" id="KW-1185">Reference proteome</keyword>
<accession>A0A317CU99</accession>
<comment type="caution">
    <text evidence="3">The sequence shown here is derived from an EMBL/GenBank/DDBJ whole genome shotgun (WGS) entry which is preliminary data.</text>
</comment>
<evidence type="ECO:0000256" key="1">
    <source>
        <dbReference type="SAM" id="MobiDB-lite"/>
    </source>
</evidence>
<dbReference type="Pfam" id="PF05685">
    <property type="entry name" value="Uma2"/>
    <property type="match status" value="1"/>
</dbReference>
<reference evidence="3 4" key="1">
    <citation type="submission" date="2018-05" db="EMBL/GenBank/DDBJ databases">
        <title>Micromonospora atacamensis sp. nov., a novel actinobacteria isolated from high altitude Atacama Desert soil.</title>
        <authorList>
            <person name="Carro L."/>
            <person name="Golinska P."/>
            <person name="Klenk H.-P."/>
            <person name="Goodfellow M."/>
        </authorList>
    </citation>
    <scope>NUCLEOTIDE SEQUENCE [LARGE SCALE GENOMIC DNA]</scope>
    <source>
        <strain evidence="3 4">5R2A7</strain>
    </source>
</reference>
<organism evidence="3 4">
    <name type="scientific">Micromonospora acroterricola</name>
    <dbReference type="NCBI Taxonomy" id="2202421"/>
    <lineage>
        <taxon>Bacteria</taxon>
        <taxon>Bacillati</taxon>
        <taxon>Actinomycetota</taxon>
        <taxon>Actinomycetes</taxon>
        <taxon>Micromonosporales</taxon>
        <taxon>Micromonosporaceae</taxon>
        <taxon>Micromonospora</taxon>
    </lineage>
</organism>
<dbReference type="RefSeq" id="WP_109819641.1">
    <property type="nucleotide sequence ID" value="NZ_QGKR01000273.1"/>
</dbReference>
<dbReference type="CDD" id="cd06260">
    <property type="entry name" value="DUF820-like"/>
    <property type="match status" value="1"/>
</dbReference>
<evidence type="ECO:0000259" key="2">
    <source>
        <dbReference type="Pfam" id="PF05685"/>
    </source>
</evidence>
<feature type="region of interest" description="Disordered" evidence="1">
    <location>
        <begin position="1"/>
        <end position="22"/>
    </location>
</feature>
<dbReference type="InterPro" id="IPR011335">
    <property type="entry name" value="Restrct_endonuc-II-like"/>
</dbReference>
<dbReference type="AlphaFoldDB" id="A0A317CU99"/>
<evidence type="ECO:0000313" key="4">
    <source>
        <dbReference type="Proteomes" id="UP000245410"/>
    </source>
</evidence>
<gene>
    <name evidence="3" type="ORF">DKT68_23905</name>
</gene>
<feature type="compositionally biased region" description="Basic and acidic residues" evidence="1">
    <location>
        <begin position="9"/>
        <end position="22"/>
    </location>
</feature>
<proteinExistence type="predicted"/>
<protein>
    <submittedName>
        <fullName evidence="3">Uma2 family endonuclease</fullName>
    </submittedName>
</protein>
<sequence length="187" mass="21379">MAQPTYEWRPPERSWREQDLRDLPEDGNRYEIIDGSLHVTPPAGPDHHELADDIRMAVRQTTPPGWRVIREIGIRVPGGNLIPDITVLKPGAPQSRMWAEPTDIALVVEVESPNSRRHDRFTKPALCAEAGIRSYWRVERGDFGPVMYRYQLGKDEHYELLGTVGPDDPVNVDEPWPMTLDPSAWPR</sequence>
<dbReference type="SUPFAM" id="SSF52980">
    <property type="entry name" value="Restriction endonuclease-like"/>
    <property type="match status" value="1"/>
</dbReference>
<dbReference type="InterPro" id="IPR008538">
    <property type="entry name" value="Uma2"/>
</dbReference>
<dbReference type="PANTHER" id="PTHR35400">
    <property type="entry name" value="SLR1083 PROTEIN"/>
    <property type="match status" value="1"/>
</dbReference>
<keyword evidence="3" id="KW-0255">Endonuclease</keyword>
<keyword evidence="3" id="KW-0378">Hydrolase</keyword>
<dbReference type="Proteomes" id="UP000245410">
    <property type="component" value="Unassembled WGS sequence"/>
</dbReference>
<dbReference type="InterPro" id="IPR012296">
    <property type="entry name" value="Nuclease_put_TT1808"/>
</dbReference>
<evidence type="ECO:0000313" key="3">
    <source>
        <dbReference type="EMBL" id="PWR06039.1"/>
    </source>
</evidence>
<name>A0A317CU99_9ACTN</name>
<dbReference type="PANTHER" id="PTHR35400:SF3">
    <property type="entry name" value="SLL1072 PROTEIN"/>
    <property type="match status" value="1"/>
</dbReference>
<keyword evidence="3" id="KW-0540">Nuclease</keyword>
<dbReference type="EMBL" id="QGKR01000273">
    <property type="protein sequence ID" value="PWR06039.1"/>
    <property type="molecule type" value="Genomic_DNA"/>
</dbReference>
<dbReference type="GO" id="GO:0004519">
    <property type="term" value="F:endonuclease activity"/>
    <property type="evidence" value="ECO:0007669"/>
    <property type="project" value="UniProtKB-KW"/>
</dbReference>
<dbReference type="Gene3D" id="3.90.1570.10">
    <property type="entry name" value="tt1808, chain A"/>
    <property type="match status" value="1"/>
</dbReference>
<dbReference type="OrthoDB" id="9799703at2"/>
<feature type="domain" description="Putative restriction endonuclease" evidence="2">
    <location>
        <begin position="18"/>
        <end position="175"/>
    </location>
</feature>